<sequence length="436" mass="48421">MVTAGPTVVIVGGGPVGLVAAHALEAAGINFVLLEKRSSVYLDVGASLVLTGGSLRVLHQLGILKNILPLGQELMERRSFTTNGQKISDTSFYYLKRNHGVAPLAFHRAELVQSLYESLGNSAKSRILFNKKVVNITSNDTVAVVQCADGSTYEGTIALGVDGVHSKARQAMLQLAKASNTGVDWASENPFHSTYRCLWFSIPRRTAPGEAYDTQFTDRSVMYNTGKDRGWVFLYEKIALHKTEHDTRYTDKDIAALASRFQDYPITEELKVKDVFSERTTCGMSNLDEGIMKQWSWGRIVLAGDACHKFTPNAGLGFQNGIQDVVALCNGLHKQFSAKSQVTLADLTEVFEVYQQQRLDAVRFDLKISAGMTRSQAWATFAYSIISRFLAGLWIWDYIMLNWIISPAIRNSLTLDYITAEDPYRGTHAWKHSTVN</sequence>
<proteinExistence type="predicted"/>
<dbReference type="EMBL" id="JANJQO010001298">
    <property type="protein sequence ID" value="KAJ2971665.1"/>
    <property type="molecule type" value="Genomic_DNA"/>
</dbReference>
<gene>
    <name evidence="1" type="ORF">NQ176_g7575</name>
</gene>
<evidence type="ECO:0000313" key="1">
    <source>
        <dbReference type="EMBL" id="KAJ2971665.1"/>
    </source>
</evidence>
<reference evidence="1" key="1">
    <citation type="submission" date="2022-08" db="EMBL/GenBank/DDBJ databases">
        <title>Genome Sequence of Lecanicillium fungicola.</title>
        <authorList>
            <person name="Buettner E."/>
        </authorList>
    </citation>
    <scope>NUCLEOTIDE SEQUENCE</scope>
    <source>
        <strain evidence="1">Babe33</strain>
    </source>
</reference>
<protein>
    <submittedName>
        <fullName evidence="1">Uncharacterized protein</fullName>
    </submittedName>
</protein>
<accession>A0ACC1MXU6</accession>
<keyword evidence="2" id="KW-1185">Reference proteome</keyword>
<evidence type="ECO:0000313" key="2">
    <source>
        <dbReference type="Proteomes" id="UP001143910"/>
    </source>
</evidence>
<name>A0ACC1MXU6_9HYPO</name>
<organism evidence="1 2">
    <name type="scientific">Zarea fungicola</name>
    <dbReference type="NCBI Taxonomy" id="93591"/>
    <lineage>
        <taxon>Eukaryota</taxon>
        <taxon>Fungi</taxon>
        <taxon>Dikarya</taxon>
        <taxon>Ascomycota</taxon>
        <taxon>Pezizomycotina</taxon>
        <taxon>Sordariomycetes</taxon>
        <taxon>Hypocreomycetidae</taxon>
        <taxon>Hypocreales</taxon>
        <taxon>Cordycipitaceae</taxon>
        <taxon>Zarea</taxon>
    </lineage>
</organism>
<dbReference type="Proteomes" id="UP001143910">
    <property type="component" value="Unassembled WGS sequence"/>
</dbReference>
<comment type="caution">
    <text evidence="1">The sequence shown here is derived from an EMBL/GenBank/DDBJ whole genome shotgun (WGS) entry which is preliminary data.</text>
</comment>